<keyword evidence="3" id="KW-1185">Reference proteome</keyword>
<organism evidence="1 3">
    <name type="scientific">Trichuris suis</name>
    <name type="common">pig whipworm</name>
    <dbReference type="NCBI Taxonomy" id="68888"/>
    <lineage>
        <taxon>Eukaryota</taxon>
        <taxon>Metazoa</taxon>
        <taxon>Ecdysozoa</taxon>
        <taxon>Nematoda</taxon>
        <taxon>Enoplea</taxon>
        <taxon>Dorylaimia</taxon>
        <taxon>Trichinellida</taxon>
        <taxon>Trichuridae</taxon>
        <taxon>Trichuris</taxon>
    </lineage>
</organism>
<evidence type="ECO:0000313" key="3">
    <source>
        <dbReference type="Proteomes" id="UP000030764"/>
    </source>
</evidence>
<reference evidence="1 3" key="1">
    <citation type="journal article" date="2014" name="Nat. Genet.">
        <title>Genome and transcriptome of the porcine whipworm Trichuris suis.</title>
        <authorList>
            <person name="Jex A.R."/>
            <person name="Nejsum P."/>
            <person name="Schwarz E.M."/>
            <person name="Hu L."/>
            <person name="Young N.D."/>
            <person name="Hall R.S."/>
            <person name="Korhonen P.K."/>
            <person name="Liao S."/>
            <person name="Thamsborg S."/>
            <person name="Xia J."/>
            <person name="Xu P."/>
            <person name="Wang S."/>
            <person name="Scheerlinck J.P."/>
            <person name="Hofmann A."/>
            <person name="Sternberg P.W."/>
            <person name="Wang J."/>
            <person name="Gasser R.B."/>
        </authorList>
    </citation>
    <scope>NUCLEOTIDE SEQUENCE [LARGE SCALE GENOMIC DNA]</scope>
    <source>
        <strain evidence="2">DCEP-RM93F</strain>
        <strain evidence="1">DCEP-RM93M</strain>
    </source>
</reference>
<dbReference type="Proteomes" id="UP000030764">
    <property type="component" value="Unassembled WGS sequence"/>
</dbReference>
<protein>
    <submittedName>
        <fullName evidence="1">Uncharacterized protein</fullName>
    </submittedName>
</protein>
<dbReference type="AlphaFoldDB" id="A0A085M5J1"/>
<accession>A0A085M5J1</accession>
<proteinExistence type="predicted"/>
<name>A0A085M5J1_9BILA</name>
<dbReference type="EMBL" id="KL363227">
    <property type="protein sequence ID" value="KFD52487.1"/>
    <property type="molecule type" value="Genomic_DNA"/>
</dbReference>
<evidence type="ECO:0000313" key="2">
    <source>
        <dbReference type="EMBL" id="KFD68977.1"/>
    </source>
</evidence>
<gene>
    <name evidence="1" type="ORF">M513_06684</name>
    <name evidence="2" type="ORF">M514_06684</name>
</gene>
<sequence length="174" mass="19261">MSKEEILKFKLNNSGFCQKLLVDDWLDGILMNFHSIRVMISITVHLSSNDRFHPVSIDNVSHSCLSITELQAMAETLCDPAEMHPGMYSMTREMQAQPTSWQIALISAPVTLSGRDTKSSKSTSSCKFILDAMVVNTRRFCLRSGNGNSIFRSNRPGRSNAGSNVSALFVAIIT</sequence>
<evidence type="ECO:0000313" key="1">
    <source>
        <dbReference type="EMBL" id="KFD52487.1"/>
    </source>
</evidence>
<dbReference type="Proteomes" id="UP000030758">
    <property type="component" value="Unassembled WGS sequence"/>
</dbReference>
<dbReference type="EMBL" id="KL367499">
    <property type="protein sequence ID" value="KFD68977.1"/>
    <property type="molecule type" value="Genomic_DNA"/>
</dbReference>